<feature type="transmembrane region" description="Helical" evidence="6">
    <location>
        <begin position="12"/>
        <end position="34"/>
    </location>
</feature>
<name>A0A562XCC5_CAMHY</name>
<evidence type="ECO:0000256" key="6">
    <source>
        <dbReference type="SAM" id="Phobius"/>
    </source>
</evidence>
<sequence>MLESIINFLVDLVADWGYIGIFLLMALESSFFPFPSEVVMIPAGYLVFKGDMNMFLAFLSGAFGSLFGALFNYYLCYFFGRPFIEKYGKFVGITEEKMRKFETFFEKYGEISTFNCRLLPGIRQYISLPAGLAKMNIFRFSLLTTLGAGIWVAILMAIGYILGDQEELIKEYLHIITIALIFVVFFITAVYLYIKKRKNNFFS</sequence>
<evidence type="ECO:0000313" key="8">
    <source>
        <dbReference type="EMBL" id="TWO19792.1"/>
    </source>
</evidence>
<accession>A0A562XCC5</accession>
<evidence type="ECO:0000256" key="1">
    <source>
        <dbReference type="ARBA" id="ARBA00004651"/>
    </source>
</evidence>
<keyword evidence="3 6" id="KW-0812">Transmembrane</keyword>
<comment type="subcellular location">
    <subcellularLocation>
        <location evidence="1">Cell membrane</location>
        <topology evidence="1">Multi-pass membrane protein</topology>
    </subcellularLocation>
</comment>
<feature type="transmembrane region" description="Helical" evidence="6">
    <location>
        <begin position="140"/>
        <end position="161"/>
    </location>
</feature>
<dbReference type="PANTHER" id="PTHR42709:SF6">
    <property type="entry name" value="UNDECAPRENYL PHOSPHATE TRANSPORTER A"/>
    <property type="match status" value="1"/>
</dbReference>
<feature type="transmembrane region" description="Helical" evidence="6">
    <location>
        <begin position="54"/>
        <end position="79"/>
    </location>
</feature>
<dbReference type="InterPro" id="IPR051311">
    <property type="entry name" value="DedA_domain"/>
</dbReference>
<evidence type="ECO:0000256" key="5">
    <source>
        <dbReference type="ARBA" id="ARBA00023136"/>
    </source>
</evidence>
<dbReference type="EMBL" id="VOAP01000016">
    <property type="protein sequence ID" value="TWO19792.1"/>
    <property type="molecule type" value="Genomic_DNA"/>
</dbReference>
<dbReference type="PANTHER" id="PTHR42709">
    <property type="entry name" value="ALKALINE PHOSPHATASE LIKE PROTEIN"/>
    <property type="match status" value="1"/>
</dbReference>
<gene>
    <name evidence="8" type="ORF">YZ82_06810</name>
</gene>
<dbReference type="RefSeq" id="WP_111970795.1">
    <property type="nucleotide sequence ID" value="NZ_VOAP01000016.1"/>
</dbReference>
<proteinExistence type="predicted"/>
<keyword evidence="4 6" id="KW-1133">Transmembrane helix</keyword>
<dbReference type="Pfam" id="PF09335">
    <property type="entry name" value="VTT_dom"/>
    <property type="match status" value="1"/>
</dbReference>
<keyword evidence="5 6" id="KW-0472">Membrane</keyword>
<dbReference type="Proteomes" id="UP000321812">
    <property type="component" value="Unassembled WGS sequence"/>
</dbReference>
<reference evidence="8 9" key="1">
    <citation type="submission" date="2019-07" db="EMBL/GenBank/DDBJ databases">
        <title>Rapid identification of Enteric Bacteria from Whole Genome Sequences (WGS) using Average Nucleotide Identity (ANI).</title>
        <authorList>
            <person name="Lane C."/>
        </authorList>
    </citation>
    <scope>NUCLEOTIDE SEQUENCE [LARGE SCALE GENOMIC DNA]</scope>
    <source>
        <strain evidence="8 9">D2411</strain>
    </source>
</reference>
<evidence type="ECO:0000256" key="4">
    <source>
        <dbReference type="ARBA" id="ARBA00022989"/>
    </source>
</evidence>
<evidence type="ECO:0000313" key="9">
    <source>
        <dbReference type="Proteomes" id="UP000321812"/>
    </source>
</evidence>
<protein>
    <submittedName>
        <fullName evidence="8">DedA family protein</fullName>
    </submittedName>
</protein>
<comment type="caution">
    <text evidence="8">The sequence shown here is derived from an EMBL/GenBank/DDBJ whole genome shotgun (WGS) entry which is preliminary data.</text>
</comment>
<feature type="transmembrane region" description="Helical" evidence="6">
    <location>
        <begin position="173"/>
        <end position="194"/>
    </location>
</feature>
<keyword evidence="2" id="KW-1003">Cell membrane</keyword>
<organism evidence="8 9">
    <name type="scientific">Campylobacter hyointestinalis</name>
    <dbReference type="NCBI Taxonomy" id="198"/>
    <lineage>
        <taxon>Bacteria</taxon>
        <taxon>Pseudomonadati</taxon>
        <taxon>Campylobacterota</taxon>
        <taxon>Epsilonproteobacteria</taxon>
        <taxon>Campylobacterales</taxon>
        <taxon>Campylobacteraceae</taxon>
        <taxon>Campylobacter</taxon>
    </lineage>
</organism>
<dbReference type="GO" id="GO:0005886">
    <property type="term" value="C:plasma membrane"/>
    <property type="evidence" value="ECO:0007669"/>
    <property type="project" value="UniProtKB-SubCell"/>
</dbReference>
<dbReference type="InterPro" id="IPR032816">
    <property type="entry name" value="VTT_dom"/>
</dbReference>
<feature type="domain" description="VTT" evidence="7">
    <location>
        <begin position="34"/>
        <end position="160"/>
    </location>
</feature>
<evidence type="ECO:0000256" key="2">
    <source>
        <dbReference type="ARBA" id="ARBA00022475"/>
    </source>
</evidence>
<evidence type="ECO:0000259" key="7">
    <source>
        <dbReference type="Pfam" id="PF09335"/>
    </source>
</evidence>
<dbReference type="AlphaFoldDB" id="A0A562XCC5"/>
<evidence type="ECO:0000256" key="3">
    <source>
        <dbReference type="ARBA" id="ARBA00022692"/>
    </source>
</evidence>